<reference evidence="5 6" key="1">
    <citation type="journal article" date="2022" name="Mar. Drugs">
        <title>Bioassay-Guided Fractionation Leads to the Detection of Cholic Acid Generated by the Rare Thalassomonas sp.</title>
        <authorList>
            <person name="Pheiffer F."/>
            <person name="Schneider Y.K."/>
            <person name="Hansen E.H."/>
            <person name="Andersen J.H."/>
            <person name="Isaksson J."/>
            <person name="Busche T."/>
            <person name="R C."/>
            <person name="Kalinowski J."/>
            <person name="Zyl L.V."/>
            <person name="Trindade M."/>
        </authorList>
    </citation>
    <scope>NUCLEOTIDE SEQUENCE [LARGE SCALE GENOMIC DNA]</scope>
    <source>
        <strain evidence="5 6">A5K-61T</strain>
    </source>
</reference>
<dbReference type="InterPro" id="IPR036259">
    <property type="entry name" value="MFS_trans_sf"/>
</dbReference>
<organism evidence="5 6">
    <name type="scientific">Thalassomonas haliotis</name>
    <dbReference type="NCBI Taxonomy" id="485448"/>
    <lineage>
        <taxon>Bacteria</taxon>
        <taxon>Pseudomonadati</taxon>
        <taxon>Pseudomonadota</taxon>
        <taxon>Gammaproteobacteria</taxon>
        <taxon>Alteromonadales</taxon>
        <taxon>Colwelliaceae</taxon>
        <taxon>Thalassomonas</taxon>
    </lineage>
</organism>
<dbReference type="InterPro" id="IPR011701">
    <property type="entry name" value="MFS"/>
</dbReference>
<proteinExistence type="predicted"/>
<feature type="transmembrane region" description="Helical" evidence="4">
    <location>
        <begin position="295"/>
        <end position="316"/>
    </location>
</feature>
<feature type="transmembrane region" description="Helical" evidence="4">
    <location>
        <begin position="12"/>
        <end position="32"/>
    </location>
</feature>
<gene>
    <name evidence="5" type="ORF">H3N35_23065</name>
</gene>
<feature type="transmembrane region" description="Helical" evidence="4">
    <location>
        <begin position="241"/>
        <end position="259"/>
    </location>
</feature>
<sequence>MKLVSRFNQPEHLLLAMAFIMPLVFSVWMVLLNNFVVEKAAFTGTEIGILQSLREIPGFLAFTVVYVLLFLKEQRLAIAALAVTSLGVALTGYFPSAAGLYFTTVLMSVGFHYFETVNQSLSLQWIKKEQTAHFMGKMLSVKSAASLMAFSGVWLLMEHFTWSYQATYLLFGSLALIFTCFIALSFKQFTPHTEQSKKLVLRKRYWLFYALTFFSGARRQIFVVFAGFLMVEKFHYSVAEISSLFLINYVFNWLFAAKIGKLIGKLGERKILKFEYIGLIAVFIAYGLVENATIAAVLYVVDHLFFALAIAIKTYFQKIAAPEDIASTAGVSFSINHIAAVVIPALLGMLWVVNSSWVFYIGAGFAACSLLLSLLIPIAPKSGIELRYQEKRLATR</sequence>
<feature type="transmembrane region" description="Helical" evidence="4">
    <location>
        <begin position="271"/>
        <end position="289"/>
    </location>
</feature>
<evidence type="ECO:0000256" key="3">
    <source>
        <dbReference type="ARBA" id="ARBA00023136"/>
    </source>
</evidence>
<dbReference type="SUPFAM" id="SSF103473">
    <property type="entry name" value="MFS general substrate transporter"/>
    <property type="match status" value="1"/>
</dbReference>
<accession>A0ABY7VBX0</accession>
<protein>
    <submittedName>
        <fullName evidence="5">MFS transporter</fullName>
    </submittedName>
</protein>
<evidence type="ECO:0000256" key="4">
    <source>
        <dbReference type="SAM" id="Phobius"/>
    </source>
</evidence>
<keyword evidence="3 4" id="KW-0472">Membrane</keyword>
<dbReference type="Proteomes" id="UP001215231">
    <property type="component" value="Chromosome"/>
</dbReference>
<dbReference type="RefSeq" id="WP_274051193.1">
    <property type="nucleotide sequence ID" value="NZ_CP059693.1"/>
</dbReference>
<dbReference type="Gene3D" id="1.20.1250.20">
    <property type="entry name" value="MFS general substrate transporter like domains"/>
    <property type="match status" value="2"/>
</dbReference>
<feature type="transmembrane region" description="Helical" evidence="4">
    <location>
        <begin position="357"/>
        <end position="379"/>
    </location>
</feature>
<feature type="transmembrane region" description="Helical" evidence="4">
    <location>
        <begin position="328"/>
        <end position="351"/>
    </location>
</feature>
<keyword evidence="2 4" id="KW-1133">Transmembrane helix</keyword>
<keyword evidence="1 4" id="KW-0812">Transmembrane</keyword>
<feature type="transmembrane region" description="Helical" evidence="4">
    <location>
        <begin position="168"/>
        <end position="186"/>
    </location>
</feature>
<dbReference type="Pfam" id="PF07690">
    <property type="entry name" value="MFS_1"/>
    <property type="match status" value="1"/>
</dbReference>
<feature type="transmembrane region" description="Helical" evidence="4">
    <location>
        <begin position="76"/>
        <end position="94"/>
    </location>
</feature>
<evidence type="ECO:0000256" key="1">
    <source>
        <dbReference type="ARBA" id="ARBA00022692"/>
    </source>
</evidence>
<keyword evidence="6" id="KW-1185">Reference proteome</keyword>
<dbReference type="EMBL" id="CP059693">
    <property type="protein sequence ID" value="WDE11084.1"/>
    <property type="molecule type" value="Genomic_DNA"/>
</dbReference>
<evidence type="ECO:0000313" key="6">
    <source>
        <dbReference type="Proteomes" id="UP001215231"/>
    </source>
</evidence>
<evidence type="ECO:0000256" key="2">
    <source>
        <dbReference type="ARBA" id="ARBA00022989"/>
    </source>
</evidence>
<name>A0ABY7VBX0_9GAMM</name>
<feature type="transmembrane region" description="Helical" evidence="4">
    <location>
        <begin position="52"/>
        <end position="71"/>
    </location>
</feature>
<feature type="transmembrane region" description="Helical" evidence="4">
    <location>
        <begin position="206"/>
        <end position="229"/>
    </location>
</feature>
<evidence type="ECO:0000313" key="5">
    <source>
        <dbReference type="EMBL" id="WDE11084.1"/>
    </source>
</evidence>